<dbReference type="EMBL" id="JAJOMB010000055">
    <property type="protein sequence ID" value="MCD5317248.1"/>
    <property type="molecule type" value="Genomic_DNA"/>
</dbReference>
<name>A0A9X1T522_9ACTN</name>
<dbReference type="AlphaFoldDB" id="A0A9X1T522"/>
<feature type="non-terminal residue" evidence="1">
    <location>
        <position position="1"/>
    </location>
</feature>
<reference evidence="1" key="1">
    <citation type="submission" date="2021-11" db="EMBL/GenBank/DDBJ databases">
        <title>Streptomyces corallinus and Kineosporia corallina sp. nov., two new coral-derived marine actinobacteria.</title>
        <authorList>
            <person name="Buangrab K."/>
            <person name="Sutthacheep M."/>
            <person name="Yeemin T."/>
            <person name="Harunari E."/>
            <person name="Igarashi Y."/>
            <person name="Sripreechasak P."/>
            <person name="Kanchanasin P."/>
            <person name="Tanasupawat S."/>
            <person name="Phongsopitanun W."/>
        </authorList>
    </citation>
    <scope>NUCLEOTIDE SEQUENCE</scope>
    <source>
        <strain evidence="1">JCM 31032</strain>
    </source>
</reference>
<gene>
    <name evidence="1" type="ORF">LR394_40795</name>
</gene>
<dbReference type="RefSeq" id="WP_231450098.1">
    <property type="nucleotide sequence ID" value="NZ_JAJOMB010000055.1"/>
</dbReference>
<sequence>APRPLPAYDAVNQERYCSRSPHFDLHDPTRDDIRSWAHDLFETAATHAVQRLSTARKKP</sequence>
<organism evidence="1 2">
    <name type="scientific">Kineosporia babensis</name>
    <dbReference type="NCBI Taxonomy" id="499548"/>
    <lineage>
        <taxon>Bacteria</taxon>
        <taxon>Bacillati</taxon>
        <taxon>Actinomycetota</taxon>
        <taxon>Actinomycetes</taxon>
        <taxon>Kineosporiales</taxon>
        <taxon>Kineosporiaceae</taxon>
        <taxon>Kineosporia</taxon>
    </lineage>
</organism>
<accession>A0A9X1T522</accession>
<evidence type="ECO:0000313" key="1">
    <source>
        <dbReference type="EMBL" id="MCD5317248.1"/>
    </source>
</evidence>
<keyword evidence="2" id="KW-1185">Reference proteome</keyword>
<protein>
    <submittedName>
        <fullName evidence="1">Uncharacterized protein</fullName>
    </submittedName>
</protein>
<comment type="caution">
    <text evidence="1">The sequence shown here is derived from an EMBL/GenBank/DDBJ whole genome shotgun (WGS) entry which is preliminary data.</text>
</comment>
<dbReference type="Proteomes" id="UP001138997">
    <property type="component" value="Unassembled WGS sequence"/>
</dbReference>
<proteinExistence type="predicted"/>
<evidence type="ECO:0000313" key="2">
    <source>
        <dbReference type="Proteomes" id="UP001138997"/>
    </source>
</evidence>